<comment type="subunit">
    <text evidence="1">Homodimer.</text>
</comment>
<evidence type="ECO:0000313" key="4">
    <source>
        <dbReference type="Proteomes" id="UP000390335"/>
    </source>
</evidence>
<dbReference type="Gene3D" id="3.30.70.100">
    <property type="match status" value="1"/>
</dbReference>
<accession>A0ABQ0Z4A5</accession>
<dbReference type="Proteomes" id="UP000390335">
    <property type="component" value="Unassembled WGS sequence"/>
</dbReference>
<dbReference type="InterPro" id="IPR013097">
    <property type="entry name" value="Dabb"/>
</dbReference>
<dbReference type="Pfam" id="PF07876">
    <property type="entry name" value="Dabb"/>
    <property type="match status" value="1"/>
</dbReference>
<dbReference type="SMART" id="SM00886">
    <property type="entry name" value="Dabb"/>
    <property type="match status" value="1"/>
</dbReference>
<sequence length="141" mass="15251">MLLNTLPFASLPERNVRELVPCPAVLSLYAAPDFQGDCFMILHCVFLRLKSALTQDEKTALFDSVVALQKVIPGIVDVKYGPNVSPEGLHGGFADGFAVTFESVEARDAYLIHPEHVAVGERIVSSTDGGLAGLMVFDFNL</sequence>
<dbReference type="PANTHER" id="PTHR33178:SF10">
    <property type="entry name" value="STRESS-RESPONSE A_B BARREL DOMAIN-CONTAINING PROTEIN"/>
    <property type="match status" value="1"/>
</dbReference>
<reference evidence="3 4" key="1">
    <citation type="journal article" date="2020" name="Genome Biol. Evol.">
        <title>Rhizobium dioscoreae sp. nov., a plant growth-promoting bacterium isolated from yam (Dioscorea species).</title>
        <authorList>
            <person name="Ouyabe M."/>
            <person name="Tanaka N."/>
            <person name="Shiwa Y."/>
            <person name="Fujita N."/>
            <person name="Kikuno H."/>
            <person name="Babil P."/>
            <person name="Shiwachi H."/>
        </authorList>
    </citation>
    <scope>NUCLEOTIDE SEQUENCE [LARGE SCALE GENOMIC DNA]</scope>
    <source>
        <strain evidence="3 4">S-93</strain>
    </source>
</reference>
<dbReference type="PROSITE" id="PS51502">
    <property type="entry name" value="S_R_A_B_BARREL"/>
    <property type="match status" value="1"/>
</dbReference>
<keyword evidence="4" id="KW-1185">Reference proteome</keyword>
<dbReference type="InterPro" id="IPR011008">
    <property type="entry name" value="Dimeric_a/b-barrel"/>
</dbReference>
<gene>
    <name evidence="3" type="ORF">RsS93_28420</name>
</gene>
<protein>
    <recommendedName>
        <fullName evidence="2">Stress-response A/B barrel domain-containing protein</fullName>
    </recommendedName>
</protein>
<evidence type="ECO:0000259" key="2">
    <source>
        <dbReference type="PROSITE" id="PS51502"/>
    </source>
</evidence>
<dbReference type="InterPro" id="IPR044662">
    <property type="entry name" value="HS1/DABB1-like"/>
</dbReference>
<dbReference type="EMBL" id="BLAJ01000003">
    <property type="protein sequence ID" value="GES50228.1"/>
    <property type="molecule type" value="Genomic_DNA"/>
</dbReference>
<comment type="caution">
    <text evidence="3">The sequence shown here is derived from an EMBL/GenBank/DDBJ whole genome shotgun (WGS) entry which is preliminary data.</text>
</comment>
<evidence type="ECO:0000256" key="1">
    <source>
        <dbReference type="ARBA" id="ARBA00011738"/>
    </source>
</evidence>
<name>A0ABQ0Z4A5_9HYPH</name>
<organism evidence="3 4">
    <name type="scientific">Rhizobium dioscoreae</name>
    <dbReference type="NCBI Taxonomy" id="2653122"/>
    <lineage>
        <taxon>Bacteria</taxon>
        <taxon>Pseudomonadati</taxon>
        <taxon>Pseudomonadota</taxon>
        <taxon>Alphaproteobacteria</taxon>
        <taxon>Hyphomicrobiales</taxon>
        <taxon>Rhizobiaceae</taxon>
        <taxon>Rhizobium/Agrobacterium group</taxon>
        <taxon>Rhizobium</taxon>
    </lineage>
</organism>
<evidence type="ECO:0000313" key="3">
    <source>
        <dbReference type="EMBL" id="GES50228.1"/>
    </source>
</evidence>
<dbReference type="PANTHER" id="PTHR33178">
    <property type="match status" value="1"/>
</dbReference>
<dbReference type="SUPFAM" id="SSF54909">
    <property type="entry name" value="Dimeric alpha+beta barrel"/>
    <property type="match status" value="1"/>
</dbReference>
<proteinExistence type="predicted"/>
<feature type="domain" description="Stress-response A/B barrel" evidence="2">
    <location>
        <begin position="41"/>
        <end position="139"/>
    </location>
</feature>